<dbReference type="AlphaFoldDB" id="A0A8J3C852"/>
<sequence length="107" mass="11955">MEWSYQEQRRVRESATYLAQDGDSERAEYLVRLCELPDGRWCVHLMALPWDSSHVAENTFGTPEQACGAADALYAMGVDGGRWDVRRWGWQRPAAARATPGASTGHG</sequence>
<dbReference type="EMBL" id="BMMX01000058">
    <property type="protein sequence ID" value="GGL17947.1"/>
    <property type="molecule type" value="Genomic_DNA"/>
</dbReference>
<evidence type="ECO:0000313" key="2">
    <source>
        <dbReference type="Proteomes" id="UP000656042"/>
    </source>
</evidence>
<comment type="caution">
    <text evidence="1">The sequence shown here is derived from an EMBL/GenBank/DDBJ whole genome shotgun (WGS) entry which is preliminary data.</text>
</comment>
<reference evidence="1" key="2">
    <citation type="submission" date="2020-09" db="EMBL/GenBank/DDBJ databases">
        <authorList>
            <person name="Sun Q."/>
            <person name="Zhou Y."/>
        </authorList>
    </citation>
    <scope>NUCLEOTIDE SEQUENCE</scope>
    <source>
        <strain evidence="1">CGMCC 4.7299</strain>
    </source>
</reference>
<protein>
    <submittedName>
        <fullName evidence="1">Uncharacterized protein</fullName>
    </submittedName>
</protein>
<evidence type="ECO:0000313" key="1">
    <source>
        <dbReference type="EMBL" id="GGL17947.1"/>
    </source>
</evidence>
<organism evidence="1 2">
    <name type="scientific">Mangrovihabitans endophyticus</name>
    <dbReference type="NCBI Taxonomy" id="1751298"/>
    <lineage>
        <taxon>Bacteria</taxon>
        <taxon>Bacillati</taxon>
        <taxon>Actinomycetota</taxon>
        <taxon>Actinomycetes</taxon>
        <taxon>Micromonosporales</taxon>
        <taxon>Micromonosporaceae</taxon>
        <taxon>Mangrovihabitans</taxon>
    </lineage>
</organism>
<gene>
    <name evidence="1" type="ORF">GCM10012284_60750</name>
</gene>
<accession>A0A8J3C852</accession>
<reference evidence="1" key="1">
    <citation type="journal article" date="2014" name="Int. J. Syst. Evol. Microbiol.">
        <title>Complete genome sequence of Corynebacterium casei LMG S-19264T (=DSM 44701T), isolated from a smear-ripened cheese.</title>
        <authorList>
            <consortium name="US DOE Joint Genome Institute (JGI-PGF)"/>
            <person name="Walter F."/>
            <person name="Albersmeier A."/>
            <person name="Kalinowski J."/>
            <person name="Ruckert C."/>
        </authorList>
    </citation>
    <scope>NUCLEOTIDE SEQUENCE</scope>
    <source>
        <strain evidence="1">CGMCC 4.7299</strain>
    </source>
</reference>
<name>A0A8J3C852_9ACTN</name>
<dbReference type="RefSeq" id="WP_189082769.1">
    <property type="nucleotide sequence ID" value="NZ_BMMX01000058.1"/>
</dbReference>
<proteinExistence type="predicted"/>
<keyword evidence="2" id="KW-1185">Reference proteome</keyword>
<dbReference type="Proteomes" id="UP000656042">
    <property type="component" value="Unassembled WGS sequence"/>
</dbReference>